<dbReference type="PRINTS" id="PR00081">
    <property type="entry name" value="GDHRDH"/>
</dbReference>
<accession>A0A423ESW0</accession>
<dbReference type="NCBIfam" id="NF038213">
    <property type="entry name" value="SDR_TniO_fam"/>
    <property type="match status" value="1"/>
</dbReference>
<dbReference type="Proteomes" id="UP000284656">
    <property type="component" value="Unassembled WGS sequence"/>
</dbReference>
<dbReference type="PANTHER" id="PTHR43115:SF4">
    <property type="entry name" value="DEHYDROGENASE_REDUCTASE SDR FAMILY MEMBER 11"/>
    <property type="match status" value="1"/>
</dbReference>
<dbReference type="EMBL" id="MOAY01000079">
    <property type="protein sequence ID" value="ROM39163.1"/>
    <property type="molecule type" value="Genomic_DNA"/>
</dbReference>
<reference evidence="3 4" key="1">
    <citation type="submission" date="2016-10" db="EMBL/GenBank/DDBJ databases">
        <title>Comparative genome analysis of multiple Pseudomonas spp. focuses on biocontrol and plant growth promoting traits.</title>
        <authorList>
            <person name="Tao X.-Y."/>
            <person name="Taylor C.G."/>
        </authorList>
    </citation>
    <scope>NUCLEOTIDE SEQUENCE [LARGE SCALE GENOMIC DNA]</scope>
    <source>
        <strain evidence="3 4">29G9</strain>
    </source>
</reference>
<dbReference type="CDD" id="cd05233">
    <property type="entry name" value="SDR_c"/>
    <property type="match status" value="1"/>
</dbReference>
<name>A0A423ESW0_9PSED</name>
<dbReference type="GO" id="GO:0016491">
    <property type="term" value="F:oxidoreductase activity"/>
    <property type="evidence" value="ECO:0007669"/>
    <property type="project" value="UniProtKB-KW"/>
</dbReference>
<proteinExistence type="inferred from homology"/>
<keyword evidence="2" id="KW-0560">Oxidoreductase</keyword>
<evidence type="ECO:0000256" key="1">
    <source>
        <dbReference type="ARBA" id="ARBA00006484"/>
    </source>
</evidence>
<evidence type="ECO:0000313" key="3">
    <source>
        <dbReference type="EMBL" id="ROM39163.1"/>
    </source>
</evidence>
<dbReference type="Gene3D" id="3.40.50.720">
    <property type="entry name" value="NAD(P)-binding Rossmann-like Domain"/>
    <property type="match status" value="1"/>
</dbReference>
<comment type="similarity">
    <text evidence="1">Belongs to the short-chain dehydrogenases/reductases (SDR) family.</text>
</comment>
<organism evidence="3 4">
    <name type="scientific">Pseudomonas poae</name>
    <dbReference type="NCBI Taxonomy" id="200451"/>
    <lineage>
        <taxon>Bacteria</taxon>
        <taxon>Pseudomonadati</taxon>
        <taxon>Pseudomonadota</taxon>
        <taxon>Gammaproteobacteria</taxon>
        <taxon>Pseudomonadales</taxon>
        <taxon>Pseudomonadaceae</taxon>
        <taxon>Pseudomonas</taxon>
    </lineage>
</organism>
<gene>
    <name evidence="3" type="ORF">BK648_20860</name>
</gene>
<dbReference type="AlphaFoldDB" id="A0A423ESW0"/>
<evidence type="ECO:0000313" key="4">
    <source>
        <dbReference type="Proteomes" id="UP000284656"/>
    </source>
</evidence>
<dbReference type="PANTHER" id="PTHR43115">
    <property type="entry name" value="DEHYDROGENASE/REDUCTASE SDR FAMILY MEMBER 11"/>
    <property type="match status" value="1"/>
</dbReference>
<dbReference type="SUPFAM" id="SSF51735">
    <property type="entry name" value="NAD(P)-binding Rossmann-fold domains"/>
    <property type="match status" value="1"/>
</dbReference>
<dbReference type="InterPro" id="IPR002347">
    <property type="entry name" value="SDR_fam"/>
</dbReference>
<dbReference type="InterPro" id="IPR036291">
    <property type="entry name" value="NAD(P)-bd_dom_sf"/>
</dbReference>
<dbReference type="RefSeq" id="WP_221179545.1">
    <property type="nucleotide sequence ID" value="NZ_MOAY01000079.1"/>
</dbReference>
<sequence length="244" mass="26403">MKRVALVTGASSGIGQAIAGRFAKDGMQVLATGRRQDELEKLAGEYPSVIAQAADLNTPLITKQLLETAKSRFGISPSVVVLSAGRGLKGSLLTSDSSQWQEMVDINLLSVMKQMRETAQFLLSNLKGESPQDIVILGSTVGRTLSAANPVYGATKFALHSLCESLRQELCVHAIRVTLIEPGFVKSGFQDSAGYDRQWFKDIEAESGPFLVPEDIAATVSFVVAQPPHVHLDDIRIRPTRQKV</sequence>
<dbReference type="PROSITE" id="PS00061">
    <property type="entry name" value="ADH_SHORT"/>
    <property type="match status" value="1"/>
</dbReference>
<evidence type="ECO:0000256" key="2">
    <source>
        <dbReference type="ARBA" id="ARBA00023002"/>
    </source>
</evidence>
<comment type="caution">
    <text evidence="3">The sequence shown here is derived from an EMBL/GenBank/DDBJ whole genome shotgun (WGS) entry which is preliminary data.</text>
</comment>
<protein>
    <submittedName>
        <fullName evidence="3">Short-chain dehydrogenase</fullName>
    </submittedName>
</protein>
<dbReference type="Pfam" id="PF00106">
    <property type="entry name" value="adh_short"/>
    <property type="match status" value="1"/>
</dbReference>
<dbReference type="InterPro" id="IPR020904">
    <property type="entry name" value="Sc_DH/Rdtase_CS"/>
</dbReference>